<dbReference type="AlphaFoldDB" id="A0A2K1R136"/>
<reference evidence="3 4" key="1">
    <citation type="submission" date="2017-06" db="EMBL/GenBank/DDBJ databases">
        <title>Draft genome sequence of a variant of Elsinoe murrayae.</title>
        <authorList>
            <person name="Cheng Q."/>
        </authorList>
    </citation>
    <scope>NUCLEOTIDE SEQUENCE [LARGE SCALE GENOMIC DNA]</scope>
    <source>
        <strain evidence="3 4">CQ-2017a</strain>
    </source>
</reference>
<dbReference type="STRING" id="2082308.A0A2K1R136"/>
<dbReference type="EMBL" id="NKHZ01000015">
    <property type="protein sequence ID" value="PNS21009.1"/>
    <property type="molecule type" value="Genomic_DNA"/>
</dbReference>
<dbReference type="Gene3D" id="3.40.50.720">
    <property type="entry name" value="NAD(P)-binding Rossmann-like Domain"/>
    <property type="match status" value="1"/>
</dbReference>
<dbReference type="OrthoDB" id="191139at2759"/>
<dbReference type="InParanoid" id="A0A2K1R136"/>
<protein>
    <submittedName>
        <fullName evidence="3">Uncharacterized protein</fullName>
    </submittedName>
</protein>
<gene>
    <name evidence="3" type="ORF">CAC42_3346</name>
</gene>
<proteinExistence type="inferred from homology"/>
<evidence type="ECO:0000313" key="4">
    <source>
        <dbReference type="Proteomes" id="UP000243797"/>
    </source>
</evidence>
<dbReference type="GO" id="GO:0016491">
    <property type="term" value="F:oxidoreductase activity"/>
    <property type="evidence" value="ECO:0007669"/>
    <property type="project" value="UniProtKB-KW"/>
</dbReference>
<evidence type="ECO:0000256" key="2">
    <source>
        <dbReference type="ARBA" id="ARBA00023002"/>
    </source>
</evidence>
<accession>A0A2K1R136</accession>
<name>A0A2K1R136_9PEZI</name>
<dbReference type="PANTHER" id="PTHR24320:SF283">
    <property type="entry name" value="RETINOL DEHYDROGENASE 11"/>
    <property type="match status" value="1"/>
</dbReference>
<dbReference type="InterPro" id="IPR002347">
    <property type="entry name" value="SDR_fam"/>
</dbReference>
<sequence>MTSRQDFNVFTNGSEVASVFADRIKGRTGMSPSYFLVTGVSPKSLGGTVAINLAAHSPALLLLASRTPSNITSIINTIDSTTPCPTAAIPLDLSSLSSVRSAASQITSLTPSLDLIINTAAVVSTTRKLSEDGIELQLAVTHVGHFLLTSLLLPTLISTAESSRFPKGSTRIVNVSSLGHRFSPFRFSDYNFEKFNVPLEERPPESVPATLKGSEEEPYAVFVAYGQSKTANLLHVVELERRFRDRGVGSWGLHPGSIETDLSRELDQGQRAMIKATSKNWVTLDQGTATILVAALDPALDEKKGSIYLSDCQLSDAAGHSIDPGAAKRLWELSEKLSGLDGKL</sequence>
<evidence type="ECO:0000313" key="3">
    <source>
        <dbReference type="EMBL" id="PNS21009.1"/>
    </source>
</evidence>
<evidence type="ECO:0000256" key="1">
    <source>
        <dbReference type="ARBA" id="ARBA00006484"/>
    </source>
</evidence>
<dbReference type="InterPro" id="IPR036291">
    <property type="entry name" value="NAD(P)-bd_dom_sf"/>
</dbReference>
<dbReference type="Pfam" id="PF00106">
    <property type="entry name" value="adh_short"/>
    <property type="match status" value="1"/>
</dbReference>
<comment type="caution">
    <text evidence="3">The sequence shown here is derived from an EMBL/GenBank/DDBJ whole genome shotgun (WGS) entry which is preliminary data.</text>
</comment>
<comment type="similarity">
    <text evidence="1">Belongs to the short-chain dehydrogenases/reductases (SDR) family.</text>
</comment>
<dbReference type="Proteomes" id="UP000243797">
    <property type="component" value="Unassembled WGS sequence"/>
</dbReference>
<keyword evidence="2" id="KW-0560">Oxidoreductase</keyword>
<organism evidence="3 4">
    <name type="scientific">Sphaceloma murrayae</name>
    <dbReference type="NCBI Taxonomy" id="2082308"/>
    <lineage>
        <taxon>Eukaryota</taxon>
        <taxon>Fungi</taxon>
        <taxon>Dikarya</taxon>
        <taxon>Ascomycota</taxon>
        <taxon>Pezizomycotina</taxon>
        <taxon>Dothideomycetes</taxon>
        <taxon>Dothideomycetidae</taxon>
        <taxon>Myriangiales</taxon>
        <taxon>Elsinoaceae</taxon>
        <taxon>Sphaceloma</taxon>
    </lineage>
</organism>
<dbReference type="SUPFAM" id="SSF51735">
    <property type="entry name" value="NAD(P)-binding Rossmann-fold domains"/>
    <property type="match status" value="1"/>
</dbReference>
<dbReference type="PANTHER" id="PTHR24320">
    <property type="entry name" value="RETINOL DEHYDROGENASE"/>
    <property type="match status" value="1"/>
</dbReference>
<keyword evidence="4" id="KW-1185">Reference proteome</keyword>